<dbReference type="AlphaFoldDB" id="A0A7M1I0L7"/>
<name>A0A7M1I0L7_KLEPN</name>
<reference evidence="1" key="1">
    <citation type="journal article" date="2020" name="Sci. Rep.">
        <title>Plasmid diversity among genetically related Klebsiella pneumoniae blaKPC-2 and blaKPC-3 isolates collected in the Dutch national surveillance.</title>
        <authorList>
            <consortium name="Dutch CPE surveillance Study Group"/>
            <person name="Hendrickx A.P.A."/>
            <person name="Landman F."/>
            <person name="de Haan A."/>
            <person name="Borst D."/>
            <person name="Witteveen S."/>
            <person name="van Santen-Verheuvel M.G."/>
            <person name="van der Heide H.G.J."/>
            <person name="Schouls L.M."/>
        </authorList>
    </citation>
    <scope>NUCLEOTIDE SEQUENCE</scope>
    <source>
        <strain evidence="1">RIVM_C014947</strain>
    </source>
</reference>
<gene>
    <name evidence="1" type="ORF">PMIDBGBA_05309</name>
</gene>
<proteinExistence type="predicted"/>
<dbReference type="EMBL" id="MT560064">
    <property type="protein sequence ID" value="QOQ32014.1"/>
    <property type="molecule type" value="Genomic_DNA"/>
</dbReference>
<accession>A0A7M1I0L7</accession>
<organism evidence="1">
    <name type="scientific">Klebsiella pneumoniae</name>
    <dbReference type="NCBI Taxonomy" id="573"/>
    <lineage>
        <taxon>Bacteria</taxon>
        <taxon>Pseudomonadati</taxon>
        <taxon>Pseudomonadota</taxon>
        <taxon>Gammaproteobacteria</taxon>
        <taxon>Enterobacterales</taxon>
        <taxon>Enterobacteriaceae</taxon>
        <taxon>Klebsiella/Raoultella group</taxon>
        <taxon>Klebsiella</taxon>
        <taxon>Klebsiella pneumoniae complex</taxon>
    </lineage>
</organism>
<sequence length="75" mass="8326">MINNLTTKTEVVAFTLTSAELEKFGLNEQDEQEIKAVAECINADDPGTVYRFGRAMGKTLLIMRIACLSKFAIKI</sequence>
<dbReference type="RefSeq" id="WP_280991026.1">
    <property type="nucleotide sequence ID" value="NZ_MT560064.1"/>
</dbReference>
<keyword evidence="1" id="KW-0614">Plasmid</keyword>
<protein>
    <submittedName>
        <fullName evidence="1">Uncharacterized protein</fullName>
    </submittedName>
</protein>
<evidence type="ECO:0000313" key="1">
    <source>
        <dbReference type="EMBL" id="QOQ32014.1"/>
    </source>
</evidence>
<geneLocation type="plasmid" evidence="1">
    <name>pRIVM_C014947_1</name>
</geneLocation>